<keyword evidence="1" id="KW-0812">Transmembrane</keyword>
<name>A0AAP0R4H3_LIQFO</name>
<evidence type="ECO:0000256" key="1">
    <source>
        <dbReference type="SAM" id="Phobius"/>
    </source>
</evidence>
<reference evidence="2 3" key="1">
    <citation type="journal article" date="2024" name="Plant J.">
        <title>Genome sequences and population genomics reveal climatic adaptation and genomic divergence between two closely related sweetgum species.</title>
        <authorList>
            <person name="Xu W.Q."/>
            <person name="Ren C.Q."/>
            <person name="Zhang X.Y."/>
            <person name="Comes H.P."/>
            <person name="Liu X.H."/>
            <person name="Li Y.G."/>
            <person name="Kettle C.J."/>
            <person name="Jalonen R."/>
            <person name="Gaisberger H."/>
            <person name="Ma Y.Z."/>
            <person name="Qiu Y.X."/>
        </authorList>
    </citation>
    <scope>NUCLEOTIDE SEQUENCE [LARGE SCALE GENOMIC DNA]</scope>
    <source>
        <strain evidence="2">Hangzhou</strain>
    </source>
</reference>
<keyword evidence="1" id="KW-0472">Membrane</keyword>
<sequence>MLEWKQRNNNNKCIYVCMCICLYPIFWGKKNQNVPSVLFVLLYLLPFLFFSLASLFVCCILPCDYDPIVALRPIIPPPISRADCPKILIRSKGLAILAKQYENGAMDVLTRGCKTPGEQLLSVEVKRLPPRKKSLFLFNYRSKD</sequence>
<protein>
    <submittedName>
        <fullName evidence="2">Uncharacterized protein</fullName>
    </submittedName>
</protein>
<dbReference type="AlphaFoldDB" id="A0AAP0R4H3"/>
<feature type="transmembrane region" description="Helical" evidence="1">
    <location>
        <begin position="12"/>
        <end position="28"/>
    </location>
</feature>
<feature type="transmembrane region" description="Helical" evidence="1">
    <location>
        <begin position="40"/>
        <end position="63"/>
    </location>
</feature>
<evidence type="ECO:0000313" key="3">
    <source>
        <dbReference type="Proteomes" id="UP001415857"/>
    </source>
</evidence>
<dbReference type="EMBL" id="JBBPBK010000016">
    <property type="protein sequence ID" value="KAK9268094.1"/>
    <property type="molecule type" value="Genomic_DNA"/>
</dbReference>
<evidence type="ECO:0000313" key="2">
    <source>
        <dbReference type="EMBL" id="KAK9268094.1"/>
    </source>
</evidence>
<comment type="caution">
    <text evidence="2">The sequence shown here is derived from an EMBL/GenBank/DDBJ whole genome shotgun (WGS) entry which is preliminary data.</text>
</comment>
<accession>A0AAP0R4H3</accession>
<organism evidence="2 3">
    <name type="scientific">Liquidambar formosana</name>
    <name type="common">Formosan gum</name>
    <dbReference type="NCBI Taxonomy" id="63359"/>
    <lineage>
        <taxon>Eukaryota</taxon>
        <taxon>Viridiplantae</taxon>
        <taxon>Streptophyta</taxon>
        <taxon>Embryophyta</taxon>
        <taxon>Tracheophyta</taxon>
        <taxon>Spermatophyta</taxon>
        <taxon>Magnoliopsida</taxon>
        <taxon>eudicotyledons</taxon>
        <taxon>Gunneridae</taxon>
        <taxon>Pentapetalae</taxon>
        <taxon>Saxifragales</taxon>
        <taxon>Altingiaceae</taxon>
        <taxon>Liquidambar</taxon>
    </lineage>
</organism>
<keyword evidence="1" id="KW-1133">Transmembrane helix</keyword>
<dbReference type="Proteomes" id="UP001415857">
    <property type="component" value="Unassembled WGS sequence"/>
</dbReference>
<proteinExistence type="predicted"/>
<gene>
    <name evidence="2" type="ORF">L1049_010533</name>
</gene>
<keyword evidence="3" id="KW-1185">Reference proteome</keyword>